<dbReference type="EC" id="3.2.1.21" evidence="5 14"/>
<dbReference type="PANTHER" id="PTHR42715">
    <property type="entry name" value="BETA-GLUCOSIDASE"/>
    <property type="match status" value="1"/>
</dbReference>
<evidence type="ECO:0000256" key="11">
    <source>
        <dbReference type="ARBA" id="ARBA00023277"/>
    </source>
</evidence>
<keyword evidence="9" id="KW-0136">Cellulose degradation</keyword>
<dbReference type="PROSITE" id="PS00775">
    <property type="entry name" value="GLYCOSYL_HYDROL_F3"/>
    <property type="match status" value="1"/>
</dbReference>
<protein>
    <recommendedName>
        <fullName evidence="5 14">beta-glucosidase</fullName>
        <ecNumber evidence="5 14">3.2.1.21</ecNumber>
    </recommendedName>
</protein>
<dbReference type="InterPro" id="IPR013783">
    <property type="entry name" value="Ig-like_fold"/>
</dbReference>
<keyword evidence="6" id="KW-0964">Secreted</keyword>
<dbReference type="SMART" id="SM01217">
    <property type="entry name" value="Fn3_like"/>
    <property type="match status" value="1"/>
</dbReference>
<keyword evidence="10" id="KW-0325">Glycoprotein</keyword>
<comment type="subcellular location">
    <subcellularLocation>
        <location evidence="2">Secreted</location>
    </subcellularLocation>
</comment>
<dbReference type="PANTHER" id="PTHR42715:SF28">
    <property type="entry name" value="BETA-GLUCOSIDASE L-RELATED"/>
    <property type="match status" value="1"/>
</dbReference>
<dbReference type="EMBL" id="CABFNS010000743">
    <property type="protein sequence ID" value="VUC26149.1"/>
    <property type="molecule type" value="Genomic_DNA"/>
</dbReference>
<evidence type="ECO:0000259" key="16">
    <source>
        <dbReference type="SMART" id="SM01217"/>
    </source>
</evidence>
<gene>
    <name evidence="17" type="ORF">CLO192961_LOCUS183046</name>
</gene>
<dbReference type="SUPFAM" id="SSF52279">
    <property type="entry name" value="Beta-D-glucan exohydrolase, C-terminal domain"/>
    <property type="match status" value="1"/>
</dbReference>
<comment type="pathway">
    <text evidence="3 14">Glycan metabolism; cellulose degradation.</text>
</comment>
<keyword evidence="8 14" id="KW-0378">Hydrolase</keyword>
<sequence>MHQAFVRAVAITLAAPPFVTAEISWDEAYAKARAAVAKISIPEQVGLATGVGRGTCVGNNYPVDSIGYRSMCLGDGPLGVSRATAATAFTPSIHAASTWDRELVRQRSQFHGEEAKALGVQVLLGPVAGPIGKIPEAGRNWEAWGSDPYLNGVHSAIAIQEMQKAGVQACIKHYIGNEQELNRTTMSSNIDDRTLHELYLWPYYDAVRAGATSVMCSYNKLDGVWACENDHILNKLLKTELGFPGFVMSDWGAHHTTVLSANSGLDMSMPGSAYNSSTTLWGTNLERAIRCGKVKRERVADMALRILAGYYKTGQDAGYPSVDFTRNVQSNHGENVRKTARDGTVLLKNEGNILPLKSPKSIAVVGSGATTNGSVAMGGGSGAARYPYFIAPIDAIKEKAASFGGEVTQSETDDPDAGASAAKDKDVAIVFLTSYGTEGRDRSSALEPDDNGYSLAQAVAEASENVIVVVHSVGPIILAPILKLPSVKAIVWGGLPSQESGNALVDVAWGDVSPSGKLVYTIAKSAADYNTKSLPTDDDYSEGLYIDYRHFDQADIEPEYEFGFGLSYTEFKYSDIQISSWARSGPARGEIVPGGQADLWSEVAKVTAKITNTGRIAGAEVAQLYITLPESTATPRQLRGFGKVFLNPGASGTVTFSLLRRDLSVWDVGNQVWTIPEGKIVVNVGASSRDLRLEGSIGIA</sequence>
<evidence type="ECO:0000256" key="10">
    <source>
        <dbReference type="ARBA" id="ARBA00023180"/>
    </source>
</evidence>
<keyword evidence="12 14" id="KW-0326">Glycosidase</keyword>
<evidence type="ECO:0000313" key="18">
    <source>
        <dbReference type="Proteomes" id="UP000766486"/>
    </source>
</evidence>
<dbReference type="InterPro" id="IPR017853">
    <property type="entry name" value="GH"/>
</dbReference>
<evidence type="ECO:0000313" key="17">
    <source>
        <dbReference type="EMBL" id="VUC26149.1"/>
    </source>
</evidence>
<dbReference type="InterPro" id="IPR050288">
    <property type="entry name" value="Cellulose_deg_GH3"/>
</dbReference>
<dbReference type="PRINTS" id="PR00133">
    <property type="entry name" value="GLHYDRLASE3"/>
</dbReference>
<keyword evidence="7 15" id="KW-0732">Signal</keyword>
<keyword evidence="11 14" id="KW-0119">Carbohydrate metabolism</keyword>
<dbReference type="InterPro" id="IPR036881">
    <property type="entry name" value="Glyco_hydro_3_C_sf"/>
</dbReference>
<evidence type="ECO:0000256" key="15">
    <source>
        <dbReference type="SAM" id="SignalP"/>
    </source>
</evidence>
<dbReference type="InterPro" id="IPR019800">
    <property type="entry name" value="Glyco_hydro_3_AS"/>
</dbReference>
<evidence type="ECO:0000256" key="5">
    <source>
        <dbReference type="ARBA" id="ARBA00012744"/>
    </source>
</evidence>
<name>A0ABY6U4Z2_BIOOC</name>
<dbReference type="InterPro" id="IPR036962">
    <property type="entry name" value="Glyco_hydro_3_N_sf"/>
</dbReference>
<comment type="caution">
    <text evidence="17">The sequence shown here is derived from an EMBL/GenBank/DDBJ whole genome shotgun (WGS) entry which is preliminary data.</text>
</comment>
<dbReference type="SUPFAM" id="SSF51445">
    <property type="entry name" value="(Trans)glycosidases"/>
    <property type="match status" value="1"/>
</dbReference>
<dbReference type="Proteomes" id="UP000766486">
    <property type="component" value="Unassembled WGS sequence"/>
</dbReference>
<evidence type="ECO:0000256" key="14">
    <source>
        <dbReference type="RuleBase" id="RU361161"/>
    </source>
</evidence>
<dbReference type="Gene3D" id="2.60.40.10">
    <property type="entry name" value="Immunoglobulins"/>
    <property type="match status" value="1"/>
</dbReference>
<organism evidence="17 18">
    <name type="scientific">Bionectria ochroleuca</name>
    <name type="common">Gliocladium roseum</name>
    <dbReference type="NCBI Taxonomy" id="29856"/>
    <lineage>
        <taxon>Eukaryota</taxon>
        <taxon>Fungi</taxon>
        <taxon>Dikarya</taxon>
        <taxon>Ascomycota</taxon>
        <taxon>Pezizomycotina</taxon>
        <taxon>Sordariomycetes</taxon>
        <taxon>Hypocreomycetidae</taxon>
        <taxon>Hypocreales</taxon>
        <taxon>Bionectriaceae</taxon>
        <taxon>Clonostachys</taxon>
    </lineage>
</organism>
<dbReference type="InterPro" id="IPR001764">
    <property type="entry name" value="Glyco_hydro_3_N"/>
</dbReference>
<evidence type="ECO:0000256" key="3">
    <source>
        <dbReference type="ARBA" id="ARBA00004987"/>
    </source>
</evidence>
<dbReference type="Pfam" id="PF01915">
    <property type="entry name" value="Glyco_hydro_3_C"/>
    <property type="match status" value="1"/>
</dbReference>
<comment type="catalytic activity">
    <reaction evidence="1 14">
        <text>Hydrolysis of terminal, non-reducing beta-D-glucosyl residues with release of beta-D-glucose.</text>
        <dbReference type="EC" id="3.2.1.21"/>
    </reaction>
</comment>
<keyword evidence="18" id="KW-1185">Reference proteome</keyword>
<evidence type="ECO:0000256" key="12">
    <source>
        <dbReference type="ARBA" id="ARBA00023295"/>
    </source>
</evidence>
<evidence type="ECO:0000256" key="1">
    <source>
        <dbReference type="ARBA" id="ARBA00000448"/>
    </source>
</evidence>
<evidence type="ECO:0000256" key="9">
    <source>
        <dbReference type="ARBA" id="ARBA00023001"/>
    </source>
</evidence>
<evidence type="ECO:0000256" key="2">
    <source>
        <dbReference type="ARBA" id="ARBA00004613"/>
    </source>
</evidence>
<evidence type="ECO:0000256" key="4">
    <source>
        <dbReference type="ARBA" id="ARBA00005336"/>
    </source>
</evidence>
<accession>A0ABY6U4Z2</accession>
<dbReference type="InterPro" id="IPR002772">
    <property type="entry name" value="Glyco_hydro_3_C"/>
</dbReference>
<dbReference type="Gene3D" id="3.40.50.1700">
    <property type="entry name" value="Glycoside hydrolase family 3 C-terminal domain"/>
    <property type="match status" value="1"/>
</dbReference>
<evidence type="ECO:0000256" key="13">
    <source>
        <dbReference type="ARBA" id="ARBA00023326"/>
    </source>
</evidence>
<feature type="chain" id="PRO_5047155175" description="beta-glucosidase" evidence="15">
    <location>
        <begin position="22"/>
        <end position="700"/>
    </location>
</feature>
<dbReference type="Pfam" id="PF14310">
    <property type="entry name" value="Fn3-like"/>
    <property type="match status" value="1"/>
</dbReference>
<evidence type="ECO:0000256" key="6">
    <source>
        <dbReference type="ARBA" id="ARBA00022525"/>
    </source>
</evidence>
<dbReference type="Pfam" id="PF00933">
    <property type="entry name" value="Glyco_hydro_3"/>
    <property type="match status" value="1"/>
</dbReference>
<feature type="domain" description="Fibronectin type III-like" evidence="16">
    <location>
        <begin position="620"/>
        <end position="688"/>
    </location>
</feature>
<keyword evidence="13 14" id="KW-0624">Polysaccharide degradation</keyword>
<feature type="signal peptide" evidence="15">
    <location>
        <begin position="1"/>
        <end position="21"/>
    </location>
</feature>
<reference evidence="17 18" key="1">
    <citation type="submission" date="2019-06" db="EMBL/GenBank/DDBJ databases">
        <authorList>
            <person name="Broberg M."/>
        </authorList>
    </citation>
    <scope>NUCLEOTIDE SEQUENCE [LARGE SCALE GENOMIC DNA]</scope>
</reference>
<evidence type="ECO:0000256" key="7">
    <source>
        <dbReference type="ARBA" id="ARBA00022729"/>
    </source>
</evidence>
<comment type="similarity">
    <text evidence="4 14">Belongs to the glycosyl hydrolase 3 family.</text>
</comment>
<proteinExistence type="inferred from homology"/>
<dbReference type="Gene3D" id="3.20.20.300">
    <property type="entry name" value="Glycoside hydrolase, family 3, N-terminal domain"/>
    <property type="match status" value="1"/>
</dbReference>
<evidence type="ECO:0000256" key="8">
    <source>
        <dbReference type="ARBA" id="ARBA00022801"/>
    </source>
</evidence>
<dbReference type="InterPro" id="IPR026891">
    <property type="entry name" value="Fn3-like"/>
</dbReference>